<keyword evidence="4" id="KW-1185">Reference proteome</keyword>
<dbReference type="SUPFAM" id="SSF53756">
    <property type="entry name" value="UDP-Glycosyltransferase/glycogen phosphorylase"/>
    <property type="match status" value="2"/>
</dbReference>
<dbReference type="CDD" id="cd03801">
    <property type="entry name" value="GT4_PimA-like"/>
    <property type="match status" value="1"/>
</dbReference>
<proteinExistence type="predicted"/>
<feature type="domain" description="Glycosyltransferase subfamily 4-like N-terminal" evidence="2">
    <location>
        <begin position="68"/>
        <end position="177"/>
    </location>
</feature>
<dbReference type="CDD" id="cd03811">
    <property type="entry name" value="GT4_GT28_WabH-like"/>
    <property type="match status" value="1"/>
</dbReference>
<protein>
    <submittedName>
        <fullName evidence="3">Glycosyltransferase involved in cell wall bisynthesis</fullName>
    </submittedName>
</protein>
<reference evidence="4" key="1">
    <citation type="submission" date="2017-09" db="EMBL/GenBank/DDBJ databases">
        <authorList>
            <person name="Varghese N."/>
            <person name="Submissions S."/>
        </authorList>
    </citation>
    <scope>NUCLEOTIDE SEQUENCE [LARGE SCALE GENOMIC DNA]</scope>
    <source>
        <strain evidence="4">CGMCC 1.12641</strain>
    </source>
</reference>
<dbReference type="EMBL" id="OCMF01000002">
    <property type="protein sequence ID" value="SOC80323.1"/>
    <property type="molecule type" value="Genomic_DNA"/>
</dbReference>
<dbReference type="Proteomes" id="UP000219193">
    <property type="component" value="Unassembled WGS sequence"/>
</dbReference>
<dbReference type="InterPro" id="IPR028098">
    <property type="entry name" value="Glyco_trans_4-like_N"/>
</dbReference>
<dbReference type="RefSeq" id="WP_179670519.1">
    <property type="nucleotide sequence ID" value="NZ_OCMF01000002.1"/>
</dbReference>
<dbReference type="InterPro" id="IPR001296">
    <property type="entry name" value="Glyco_trans_1"/>
</dbReference>
<feature type="domain" description="Glycosyl transferase family 1" evidence="1">
    <location>
        <begin position="563"/>
        <end position="719"/>
    </location>
</feature>
<dbReference type="Pfam" id="PF00534">
    <property type="entry name" value="Glycos_transf_1"/>
    <property type="match status" value="2"/>
</dbReference>
<sequence>MLKVLYLIDTLEGYGAEKSLVEITQNFNTITPVFVHIYQGDMLKANLESSGIKVYSLDIDKKYAFKLAVEKLIPIYLKEKPDLVHATLFRSEIIARKLKKIFRKISLIGSFVSNAYSSDRYKTNDPLQNLKLRYFHNIDRKTVKHVDYFISNSKTIKDISGAALGVPAWKIKVIYRGRSSSAFCNSRSERLEGPTPFLNNYDRLILLNVSRLISLKGQLDLLRVLPGIIKEFPEVKLLLAGHGPFRRELEKGVKRWNLQNHVEFLGRIENINTLLNHSKIFLYPSYSEGLPGALIEAMMAEKIIICSDIPVNLECVDKHSALVYKKGDISELQALVRKVLKNPEAYKSLGRAARKKAKEKFELSKVVTSYEHFYHQLLEKKANRILKVLHLIQKPQPRGAEIFTCQLANHQKELGMEVQIASIFEGGAVLDWKGEIKNLKGSGASRFFDFRAWKNLNNLITDFQPDFVQANAGDTLKYAVFSKKVFGWKTPIIFRNASEVGRYLRSGLQLKLNKYLYQNIEGVVSVSNCSEKDLLKHFPNLKGKTTVVPIGLERKKDIPLIELSSEESKHIIHIGGFSFEKNHKGLINIFQKVLKNRKDVKLHLIGDGPLLPEIKNLIKEKKLSDVVYFHGFVNNPLSFIKSGNLLVLPSIIEGLPGVILEAMYCKTPVVAYDVGGISEVVNRDTGSLIAKGNEEEFATAILRNLEQPDYSQIEKAHKMVTEKFMNKKLTKNFLEFYREMID</sequence>
<dbReference type="PANTHER" id="PTHR12526">
    <property type="entry name" value="GLYCOSYLTRANSFERASE"/>
    <property type="match status" value="1"/>
</dbReference>
<accession>A0A285X4P6</accession>
<evidence type="ECO:0000313" key="3">
    <source>
        <dbReference type="EMBL" id="SOC80323.1"/>
    </source>
</evidence>
<feature type="domain" description="Glycosyltransferase subfamily 4-like N-terminal" evidence="2">
    <location>
        <begin position="398"/>
        <end position="552"/>
    </location>
</feature>
<feature type="domain" description="Glycosyl transferase family 1" evidence="1">
    <location>
        <begin position="201"/>
        <end position="355"/>
    </location>
</feature>
<dbReference type="Gene3D" id="3.40.50.2000">
    <property type="entry name" value="Glycogen Phosphorylase B"/>
    <property type="match status" value="4"/>
</dbReference>
<evidence type="ECO:0000259" key="2">
    <source>
        <dbReference type="Pfam" id="PF13439"/>
    </source>
</evidence>
<dbReference type="Pfam" id="PF13439">
    <property type="entry name" value="Glyco_transf_4"/>
    <property type="match status" value="2"/>
</dbReference>
<name>A0A285X4P6_9FLAO</name>
<gene>
    <name evidence="3" type="ORF">SAMN06296241_1871</name>
</gene>
<evidence type="ECO:0000259" key="1">
    <source>
        <dbReference type="Pfam" id="PF00534"/>
    </source>
</evidence>
<keyword evidence="3" id="KW-0808">Transferase</keyword>
<organism evidence="3 4">
    <name type="scientific">Salinimicrobium sediminis</name>
    <dbReference type="NCBI Taxonomy" id="1343891"/>
    <lineage>
        <taxon>Bacteria</taxon>
        <taxon>Pseudomonadati</taxon>
        <taxon>Bacteroidota</taxon>
        <taxon>Flavobacteriia</taxon>
        <taxon>Flavobacteriales</taxon>
        <taxon>Flavobacteriaceae</taxon>
        <taxon>Salinimicrobium</taxon>
    </lineage>
</organism>
<dbReference type="AlphaFoldDB" id="A0A285X4P6"/>
<dbReference type="GO" id="GO:0016757">
    <property type="term" value="F:glycosyltransferase activity"/>
    <property type="evidence" value="ECO:0007669"/>
    <property type="project" value="InterPro"/>
</dbReference>
<evidence type="ECO:0000313" key="4">
    <source>
        <dbReference type="Proteomes" id="UP000219193"/>
    </source>
</evidence>